<accession>A0A6A3A1R6</accession>
<dbReference type="InterPro" id="IPR035200">
    <property type="entry name" value="Cdc24_OB2"/>
</dbReference>
<dbReference type="InterPro" id="IPR046341">
    <property type="entry name" value="SET_dom_sf"/>
</dbReference>
<name>A0A6A3A1R6_HIBSY</name>
<reference evidence="3" key="1">
    <citation type="submission" date="2019-09" db="EMBL/GenBank/DDBJ databases">
        <title>Draft genome information of white flower Hibiscus syriacus.</title>
        <authorList>
            <person name="Kim Y.-M."/>
        </authorList>
    </citation>
    <scope>NUCLEOTIDE SEQUENCE [LARGE SCALE GENOMIC DNA]</scope>
    <source>
        <strain evidence="3">YM2019G1</strain>
    </source>
</reference>
<feature type="domain" description="Cell division control protein 24 OB" evidence="2">
    <location>
        <begin position="333"/>
        <end position="448"/>
    </location>
</feature>
<dbReference type="GO" id="GO:0003676">
    <property type="term" value="F:nucleic acid binding"/>
    <property type="evidence" value="ECO:0007669"/>
    <property type="project" value="InterPro"/>
</dbReference>
<sequence length="788" mass="88555">MDVKTAFLHGDLDEEIYMTQPDGFKVAEKEEMVCKLEKSLYGLKQSPRQWSQTEIAKLKTQLNREFEMKDLGEVLKRFGINEMSKPVSTPLAPHFKLGASMSLKDDVEREYMSKVPYASAVGSLMYTVVCTRPDIFTGNWGCEQDKQDGQCVVGYCDSDYAGDLDKRRSTTGYVFTFAKAPVSWKSTLQSTVALSTTEAEYMAVTEAVKEAIWLQGLLGELRMEQKHIKVHCDSQSAIHLAKNQVYHARTKHIDVRYHFVREILEEGGVIIQKIRTTENPVDMLTKVFCLRKVGFKRDHCDPSSFLGIYLEYPLTPLSIAYSDMYKDTSVQVPSKYYELVDTPNGILKKGREVFLTGCYLQTAKEGFGTPRLLPTEYFLILLDEDLDGDAILIGVQFCLDSFSSISHDGVKNGVPYSWYARIESIGSLETREQCGGLQRKQITLVDNDGVKLRFLLWNEQVILASLFRLVEIEGRGRALVASQPLKARQIVLRDSPIVVYSEFPLVKPQSSVSYCESCFRTLSSSSSSVVPCPSCYHHHLFCSPNCLTAATALSRLRDCSSLVSQPLERQVQAQFLIAAYNLALVSPSDFQVLLSLQGQDSPSDDHKVQFLHSLISSICPPSSLSITIELTAALLEKDKLNAFGLMEPMMIHDVPQGKEICLSYFPVNLNYSARQKRLAEDYGFTCDCDRCNVEASWSDNEAEDINDNGNVEEEVGEEIMDEDSDERIVGSDLEQGAEADFPHAYFFVRYMCDRENCRGTLAPLPPPDVLSKVMKCNVCGNLKNEDDE</sequence>
<dbReference type="EMBL" id="VEPZ02001046">
    <property type="protein sequence ID" value="KAE8698224.1"/>
    <property type="molecule type" value="Genomic_DNA"/>
</dbReference>
<evidence type="ECO:0000259" key="2">
    <source>
        <dbReference type="Pfam" id="PF17245"/>
    </source>
</evidence>
<evidence type="ECO:0000259" key="1">
    <source>
        <dbReference type="Pfam" id="PF07727"/>
    </source>
</evidence>
<dbReference type="CDD" id="cd09272">
    <property type="entry name" value="RNase_HI_RT_Ty1"/>
    <property type="match status" value="1"/>
</dbReference>
<dbReference type="Pfam" id="PF07727">
    <property type="entry name" value="RVT_2"/>
    <property type="match status" value="1"/>
</dbReference>
<keyword evidence="4" id="KW-1185">Reference proteome</keyword>
<dbReference type="Gene3D" id="3.30.420.10">
    <property type="entry name" value="Ribonuclease H-like superfamily/Ribonuclease H"/>
    <property type="match status" value="1"/>
</dbReference>
<dbReference type="SUPFAM" id="SSF82199">
    <property type="entry name" value="SET domain"/>
    <property type="match status" value="1"/>
</dbReference>
<dbReference type="InterPro" id="IPR013103">
    <property type="entry name" value="RVT_2"/>
</dbReference>
<evidence type="ECO:0000313" key="4">
    <source>
        <dbReference type="Proteomes" id="UP000436088"/>
    </source>
</evidence>
<feature type="domain" description="Reverse transcriptase Ty1/copia-type" evidence="1">
    <location>
        <begin position="1"/>
        <end position="53"/>
    </location>
</feature>
<gene>
    <name evidence="3" type="ORF">F3Y22_tig00110600pilonHSYRG00022</name>
</gene>
<dbReference type="PANTHER" id="PTHR47420">
    <property type="entry name" value="HISTONE-LYSINE N-METHYLTRANSFERASE ASHR2"/>
    <property type="match status" value="1"/>
</dbReference>
<comment type="caution">
    <text evidence="3">The sequence shown here is derived from an EMBL/GenBank/DDBJ whole genome shotgun (WGS) entry which is preliminary data.</text>
</comment>
<dbReference type="Proteomes" id="UP000436088">
    <property type="component" value="Unassembled WGS sequence"/>
</dbReference>
<dbReference type="Gene3D" id="2.170.270.10">
    <property type="entry name" value="SET domain"/>
    <property type="match status" value="1"/>
</dbReference>
<dbReference type="InterPro" id="IPR044238">
    <property type="entry name" value="ASHR2-like"/>
</dbReference>
<dbReference type="InterPro" id="IPR036397">
    <property type="entry name" value="RNaseH_sf"/>
</dbReference>
<protein>
    <submittedName>
        <fullName evidence="3">Pentatricopeptide repeat-containing protein</fullName>
    </submittedName>
</protein>
<dbReference type="PANTHER" id="PTHR47420:SF3">
    <property type="entry name" value="HISTONE-LYSINE N-METHYLTRANSFERASE ASHR2"/>
    <property type="match status" value="1"/>
</dbReference>
<dbReference type="AlphaFoldDB" id="A0A6A3A1R6"/>
<evidence type="ECO:0000313" key="3">
    <source>
        <dbReference type="EMBL" id="KAE8698224.1"/>
    </source>
</evidence>
<proteinExistence type="predicted"/>
<organism evidence="3 4">
    <name type="scientific">Hibiscus syriacus</name>
    <name type="common">Rose of Sharon</name>
    <dbReference type="NCBI Taxonomy" id="106335"/>
    <lineage>
        <taxon>Eukaryota</taxon>
        <taxon>Viridiplantae</taxon>
        <taxon>Streptophyta</taxon>
        <taxon>Embryophyta</taxon>
        <taxon>Tracheophyta</taxon>
        <taxon>Spermatophyta</taxon>
        <taxon>Magnoliopsida</taxon>
        <taxon>eudicotyledons</taxon>
        <taxon>Gunneridae</taxon>
        <taxon>Pentapetalae</taxon>
        <taxon>rosids</taxon>
        <taxon>malvids</taxon>
        <taxon>Malvales</taxon>
        <taxon>Malvaceae</taxon>
        <taxon>Malvoideae</taxon>
        <taxon>Hibiscus</taxon>
    </lineage>
</organism>
<dbReference type="Pfam" id="PF17245">
    <property type="entry name" value="CDC24_OB2"/>
    <property type="match status" value="1"/>
</dbReference>